<dbReference type="InParanoid" id="H3CJL4"/>
<dbReference type="PRINTS" id="PR01248">
    <property type="entry name" value="TYPE1KERATIN"/>
</dbReference>
<dbReference type="OMA" id="KIRTDIQ"/>
<evidence type="ECO:0000256" key="6">
    <source>
        <dbReference type="ARBA" id="ARBA00038630"/>
    </source>
</evidence>
<evidence type="ECO:0000256" key="5">
    <source>
        <dbReference type="ARBA" id="ARBA00037340"/>
    </source>
</evidence>
<feature type="coiled-coil region" evidence="7">
    <location>
        <begin position="185"/>
        <end position="379"/>
    </location>
</feature>
<reference evidence="10" key="1">
    <citation type="journal article" date="2004" name="Nature">
        <title>Genome duplication in the teleost fish Tetraodon nigroviridis reveals the early vertebrate proto-karyotype.</title>
        <authorList>
            <person name="Jaillon O."/>
            <person name="Aury J.-M."/>
            <person name="Brunet F."/>
            <person name="Petit J.-L."/>
            <person name="Stange-Thomann N."/>
            <person name="Mauceli E."/>
            <person name="Bouneau L."/>
            <person name="Fischer C."/>
            <person name="Ozouf-Costaz C."/>
            <person name="Bernot A."/>
            <person name="Nicaud S."/>
            <person name="Jaffe D."/>
            <person name="Fisher S."/>
            <person name="Lutfalla G."/>
            <person name="Dossat C."/>
            <person name="Segurens B."/>
            <person name="Dasilva C."/>
            <person name="Salanoubat M."/>
            <person name="Levy M."/>
            <person name="Boudet N."/>
            <person name="Castellano S."/>
            <person name="Anthouard V."/>
            <person name="Jubin C."/>
            <person name="Castelli V."/>
            <person name="Katinka M."/>
            <person name="Vacherie B."/>
            <person name="Biemont C."/>
            <person name="Skalli Z."/>
            <person name="Cattolico L."/>
            <person name="Poulain J."/>
            <person name="De Berardinis V."/>
            <person name="Cruaud C."/>
            <person name="Duprat S."/>
            <person name="Brottier P."/>
            <person name="Coutanceau J.-P."/>
            <person name="Gouzy J."/>
            <person name="Parra G."/>
            <person name="Lardier G."/>
            <person name="Chapple C."/>
            <person name="McKernan K.J."/>
            <person name="McEwan P."/>
            <person name="Bosak S."/>
            <person name="Kellis M."/>
            <person name="Volff J.-N."/>
            <person name="Guigo R."/>
            <person name="Zody M.C."/>
            <person name="Mesirov J."/>
            <person name="Lindblad-Toh K."/>
            <person name="Birren B."/>
            <person name="Nusbaum C."/>
            <person name="Kahn D."/>
            <person name="Robinson-Rechavi M."/>
            <person name="Laudet V."/>
            <person name="Schachter V."/>
            <person name="Quetier F."/>
            <person name="Saurin W."/>
            <person name="Scarpelli C."/>
            <person name="Wincker P."/>
            <person name="Lander E.S."/>
            <person name="Weissenbach J."/>
            <person name="Roest Crollius H."/>
        </authorList>
    </citation>
    <scope>NUCLEOTIDE SEQUENCE [LARGE SCALE GENOMIC DNA]</scope>
</reference>
<dbReference type="SMART" id="SM01391">
    <property type="entry name" value="Filament"/>
    <property type="match status" value="1"/>
</dbReference>
<dbReference type="PANTHER" id="PTHR23239:SF349">
    <property type="entry name" value="KERATIN, TYPE I CYTOSKELETAL 18"/>
    <property type="match status" value="1"/>
</dbReference>
<dbReference type="Gene3D" id="1.20.5.500">
    <property type="entry name" value="Single helix bin"/>
    <property type="match status" value="1"/>
</dbReference>
<comment type="function">
    <text evidence="5">When phosphorylated, plays a role in filament reorganization.</text>
</comment>
<dbReference type="FunFam" id="1.20.5.170:FF:000002">
    <property type="entry name" value="Type I keratin KA11"/>
    <property type="match status" value="1"/>
</dbReference>
<comment type="subunit">
    <text evidence="6">Heterotetramer of two type I and two type II keratins. Keratin-18 associates with keratin-8.</text>
</comment>
<keyword evidence="10" id="KW-1185">Reference proteome</keyword>
<organism evidence="9 10">
    <name type="scientific">Tetraodon nigroviridis</name>
    <name type="common">Spotted green pufferfish</name>
    <name type="synonym">Chelonodon nigroviridis</name>
    <dbReference type="NCBI Taxonomy" id="99883"/>
    <lineage>
        <taxon>Eukaryota</taxon>
        <taxon>Metazoa</taxon>
        <taxon>Chordata</taxon>
        <taxon>Craniata</taxon>
        <taxon>Vertebrata</taxon>
        <taxon>Euteleostomi</taxon>
        <taxon>Actinopterygii</taxon>
        <taxon>Neopterygii</taxon>
        <taxon>Teleostei</taxon>
        <taxon>Neoteleostei</taxon>
        <taxon>Acanthomorphata</taxon>
        <taxon>Eupercaria</taxon>
        <taxon>Tetraodontiformes</taxon>
        <taxon>Tetradontoidea</taxon>
        <taxon>Tetraodontidae</taxon>
        <taxon>Tetraodon</taxon>
    </lineage>
</organism>
<reference evidence="9" key="3">
    <citation type="submission" date="2025-09" db="UniProtKB">
        <authorList>
            <consortium name="Ensembl"/>
        </authorList>
    </citation>
    <scope>IDENTIFICATION</scope>
</reference>
<accession>H3CJL4</accession>
<dbReference type="Gene3D" id="1.20.5.1160">
    <property type="entry name" value="Vasodilator-stimulated phosphoprotein"/>
    <property type="match status" value="1"/>
</dbReference>
<dbReference type="AlphaFoldDB" id="H3CJL4"/>
<evidence type="ECO:0000313" key="10">
    <source>
        <dbReference type="Proteomes" id="UP000007303"/>
    </source>
</evidence>
<evidence type="ECO:0000256" key="1">
    <source>
        <dbReference type="ARBA" id="ARBA00022553"/>
    </source>
</evidence>
<feature type="domain" description="IF rod" evidence="8">
    <location>
        <begin position="75"/>
        <end position="387"/>
    </location>
</feature>
<keyword evidence="1" id="KW-0597">Phosphoprotein</keyword>
<evidence type="ECO:0000259" key="8">
    <source>
        <dbReference type="PROSITE" id="PS51842"/>
    </source>
</evidence>
<keyword evidence="4 7" id="KW-0175">Coiled coil</keyword>
<dbReference type="InterPro" id="IPR002957">
    <property type="entry name" value="Keratin_I"/>
</dbReference>
<dbReference type="PANTHER" id="PTHR23239">
    <property type="entry name" value="INTERMEDIATE FILAMENT"/>
    <property type="match status" value="1"/>
</dbReference>
<evidence type="ECO:0000256" key="7">
    <source>
        <dbReference type="SAM" id="Coils"/>
    </source>
</evidence>
<dbReference type="GO" id="GO:0005198">
    <property type="term" value="F:structural molecule activity"/>
    <property type="evidence" value="ECO:0007669"/>
    <property type="project" value="InterPro"/>
</dbReference>
<name>H3CJL4_TETNG</name>
<dbReference type="GO" id="GO:0045095">
    <property type="term" value="C:keratin filament"/>
    <property type="evidence" value="ECO:0007669"/>
    <property type="project" value="TreeGrafter"/>
</dbReference>
<dbReference type="Proteomes" id="UP000007303">
    <property type="component" value="Unassembled WGS sequence"/>
</dbReference>
<dbReference type="GO" id="GO:0045104">
    <property type="term" value="P:intermediate filament cytoskeleton organization"/>
    <property type="evidence" value="ECO:0007669"/>
    <property type="project" value="TreeGrafter"/>
</dbReference>
<evidence type="ECO:0000256" key="4">
    <source>
        <dbReference type="ARBA" id="ARBA00023054"/>
    </source>
</evidence>
<dbReference type="Gene3D" id="1.20.5.170">
    <property type="match status" value="1"/>
</dbReference>
<dbReference type="Ensembl" id="ENSTNIT00000008610.1">
    <property type="protein sequence ID" value="ENSTNIP00000008443.1"/>
    <property type="gene ID" value="ENSTNIG00000005731.1"/>
</dbReference>
<dbReference type="GeneTree" id="ENSGT00940000163961"/>
<dbReference type="HOGENOM" id="CLU_012560_8_1_1"/>
<keyword evidence="2" id="KW-0416">Keratin</keyword>
<evidence type="ECO:0000256" key="3">
    <source>
        <dbReference type="ARBA" id="ARBA00022754"/>
    </source>
</evidence>
<keyword evidence="3" id="KW-0403">Intermediate filament</keyword>
<dbReference type="STRING" id="99883.ENSTNIP00000008443"/>
<dbReference type="Pfam" id="PF00038">
    <property type="entry name" value="Filament"/>
    <property type="match status" value="1"/>
</dbReference>
<evidence type="ECO:0000313" key="9">
    <source>
        <dbReference type="Ensembl" id="ENSTNIP00000008443.1"/>
    </source>
</evidence>
<evidence type="ECO:0000256" key="2">
    <source>
        <dbReference type="ARBA" id="ARBA00022744"/>
    </source>
</evidence>
<dbReference type="InterPro" id="IPR039008">
    <property type="entry name" value="IF_rod_dom"/>
</dbReference>
<proteinExistence type="predicted"/>
<feature type="coiled-coil region" evidence="7">
    <location>
        <begin position="79"/>
        <end position="113"/>
    </location>
</feature>
<dbReference type="SUPFAM" id="SSF64593">
    <property type="entry name" value="Intermediate filament protein, coiled coil region"/>
    <property type="match status" value="2"/>
</dbReference>
<dbReference type="PROSITE" id="PS51842">
    <property type="entry name" value="IF_ROD_2"/>
    <property type="match status" value="1"/>
</dbReference>
<sequence>MENLMKSQSAEFISGQKAGIHKPVTTEKTYAYSVSGGAGGHGIKISTASYGTRVGSSFGRGYDSGTTGILPIGNEKTTMQHLNDRLASYLETVRNLEKANAQLEIKIREYIDSKGPLKGSDYSKYFVTIEDLRSKIFTKIQGNAQLAICLDNARLASDDFRVKMEYEMSMHKTVEADVARLRKALDDTNVIRLHLENDIESLKEELITLKKNHETDLADLRAQITQAGVHVDVDAPKGQDLARVMEEMREKYEKIALKNQEELKAWHESQITEVQVQVTESTTALKEATSLLSETRRQYQGLDIELQSALSLKASLEATLRDIEMRYNKEVEKYNIVILRLQEELSQIRADIQQNGREYENLLNIKVKLEAEIAEYRRLLDGGASLQLEDALDKKKVQTKFVTITQTLVDGKVVSESKDVKSSEEHVI</sequence>
<reference evidence="9" key="2">
    <citation type="submission" date="2025-08" db="UniProtKB">
        <authorList>
            <consortium name="Ensembl"/>
        </authorList>
    </citation>
    <scope>IDENTIFICATION</scope>
</reference>
<protein>
    <submittedName>
        <fullName evidence="9">Keratin 18a, tandem duplicate 2</fullName>
    </submittedName>
</protein>